<keyword evidence="6" id="KW-1185">Reference proteome</keyword>
<dbReference type="GO" id="GO:0004633">
    <property type="term" value="F:phosphopantothenoylcysteine decarboxylase activity"/>
    <property type="evidence" value="ECO:0007669"/>
    <property type="project" value="TreeGrafter"/>
</dbReference>
<sequence>MLSAITGGYDPHSSRRNSVRALTASLNDGKTHLLLACSGSVATIKLPNIIQALSKYPSNQLSIRVVLTPSASRFLAGQSKEQPTVSGISNLPNVDAVVRGLLSVSLKGTQNERRDRRHAHLLQYIDADEWKVPWVVVEEELPPMSTSITSASSRDISRTQQLLIPNFSANTLAKIVGGFSDSLLTSVVRAWDPWGELDANQAAAATTPTAGQTDPATQGATVISMTPDGTDGVNRNRRLKKRRILVAPAMNTAMWRHPITAKQLRVLEEEWGIQKTAAPTHPDDGFAPGTSQESGASKDEGDGWFEVLRPQSKVLACGDAGDGAMLEWSQIVTVIEERLGLGAQ</sequence>
<keyword evidence="1" id="KW-0173">Coenzyme A biosynthesis</keyword>
<dbReference type="AlphaFoldDB" id="A0A553I4I8"/>
<dbReference type="InterPro" id="IPR003382">
    <property type="entry name" value="Flavoprotein"/>
</dbReference>
<evidence type="ECO:0000256" key="3">
    <source>
        <dbReference type="SAM" id="MobiDB-lite"/>
    </source>
</evidence>
<protein>
    <recommendedName>
        <fullName evidence="4">Flavoprotein domain-containing protein</fullName>
    </recommendedName>
</protein>
<feature type="region of interest" description="Disordered" evidence="3">
    <location>
        <begin position="205"/>
        <end position="234"/>
    </location>
</feature>
<dbReference type="PANTHER" id="PTHR14359:SF6">
    <property type="entry name" value="PHOSPHOPANTOTHENOYLCYSTEINE DECARBOXYLASE"/>
    <property type="match status" value="1"/>
</dbReference>
<evidence type="ECO:0000313" key="6">
    <source>
        <dbReference type="Proteomes" id="UP000319160"/>
    </source>
</evidence>
<evidence type="ECO:0000256" key="2">
    <source>
        <dbReference type="ARBA" id="ARBA00038350"/>
    </source>
</evidence>
<proteinExistence type="inferred from homology"/>
<dbReference type="PANTHER" id="PTHR14359">
    <property type="entry name" value="HOMO-OLIGOMERIC FLAVIN CONTAINING CYS DECARBOXYLASE FAMILY"/>
    <property type="match status" value="1"/>
</dbReference>
<comment type="caution">
    <text evidence="5">The sequence shown here is derived from an EMBL/GenBank/DDBJ whole genome shotgun (WGS) entry which is preliminary data.</text>
</comment>
<dbReference type="OrthoDB" id="1532798at2759"/>
<dbReference type="Proteomes" id="UP000319160">
    <property type="component" value="Unassembled WGS sequence"/>
</dbReference>
<feature type="region of interest" description="Disordered" evidence="3">
    <location>
        <begin position="277"/>
        <end position="303"/>
    </location>
</feature>
<reference evidence="6" key="1">
    <citation type="submission" date="2019-06" db="EMBL/GenBank/DDBJ databases">
        <title>Draft genome sequence of the griseofulvin-producing fungus Xylaria cubensis strain G536.</title>
        <authorList>
            <person name="Mead M.E."/>
            <person name="Raja H.A."/>
            <person name="Steenwyk J.L."/>
            <person name="Knowles S.L."/>
            <person name="Oberlies N.H."/>
            <person name="Rokas A."/>
        </authorList>
    </citation>
    <scope>NUCLEOTIDE SEQUENCE [LARGE SCALE GENOMIC DNA]</scope>
    <source>
        <strain evidence="6">G536</strain>
    </source>
</reference>
<dbReference type="Gene3D" id="3.40.50.1950">
    <property type="entry name" value="Flavin prenyltransferase-like"/>
    <property type="match status" value="1"/>
</dbReference>
<feature type="compositionally biased region" description="Low complexity" evidence="3">
    <location>
        <begin position="205"/>
        <end position="217"/>
    </location>
</feature>
<evidence type="ECO:0000256" key="1">
    <source>
        <dbReference type="ARBA" id="ARBA00022993"/>
    </source>
</evidence>
<dbReference type="EMBL" id="VFLP01000017">
    <property type="protein sequence ID" value="TRX95120.1"/>
    <property type="molecule type" value="Genomic_DNA"/>
</dbReference>
<evidence type="ECO:0000313" key="5">
    <source>
        <dbReference type="EMBL" id="TRX95120.1"/>
    </source>
</evidence>
<dbReference type="GO" id="GO:0015937">
    <property type="term" value="P:coenzyme A biosynthetic process"/>
    <property type="evidence" value="ECO:0007669"/>
    <property type="project" value="UniProtKB-KW"/>
</dbReference>
<feature type="domain" description="Flavoprotein" evidence="4">
    <location>
        <begin position="32"/>
        <end position="188"/>
    </location>
</feature>
<dbReference type="STRING" id="2512241.A0A553I4I8"/>
<comment type="similarity">
    <text evidence="2">Belongs to the HFCD (homooligomeric flavin containing Cys decarboxylase) superfamily.</text>
</comment>
<dbReference type="Pfam" id="PF02441">
    <property type="entry name" value="Flavoprotein"/>
    <property type="match status" value="1"/>
</dbReference>
<dbReference type="GO" id="GO:0071513">
    <property type="term" value="C:phosphopantothenoylcysteine decarboxylase complex"/>
    <property type="evidence" value="ECO:0007669"/>
    <property type="project" value="TreeGrafter"/>
</dbReference>
<gene>
    <name evidence="5" type="ORF">FHL15_003812</name>
</gene>
<dbReference type="GO" id="GO:0010181">
    <property type="term" value="F:FMN binding"/>
    <property type="evidence" value="ECO:0007669"/>
    <property type="project" value="TreeGrafter"/>
</dbReference>
<name>A0A553I4I8_9PEZI</name>
<evidence type="ECO:0000259" key="4">
    <source>
        <dbReference type="Pfam" id="PF02441"/>
    </source>
</evidence>
<accession>A0A553I4I8</accession>
<organism evidence="5 6">
    <name type="scientific">Xylaria flabelliformis</name>
    <dbReference type="NCBI Taxonomy" id="2512241"/>
    <lineage>
        <taxon>Eukaryota</taxon>
        <taxon>Fungi</taxon>
        <taxon>Dikarya</taxon>
        <taxon>Ascomycota</taxon>
        <taxon>Pezizomycotina</taxon>
        <taxon>Sordariomycetes</taxon>
        <taxon>Xylariomycetidae</taxon>
        <taxon>Xylariales</taxon>
        <taxon>Xylariaceae</taxon>
        <taxon>Xylaria</taxon>
    </lineage>
</organism>
<dbReference type="SUPFAM" id="SSF52507">
    <property type="entry name" value="Homo-oligomeric flavin-containing Cys decarboxylases, HFCD"/>
    <property type="match status" value="1"/>
</dbReference>
<dbReference type="InterPro" id="IPR036551">
    <property type="entry name" value="Flavin_trans-like"/>
</dbReference>